<evidence type="ECO:0000313" key="1">
    <source>
        <dbReference type="EMBL" id="MPM81540.1"/>
    </source>
</evidence>
<reference evidence="1" key="1">
    <citation type="submission" date="2019-08" db="EMBL/GenBank/DDBJ databases">
        <authorList>
            <person name="Kucharzyk K."/>
            <person name="Murdoch R.W."/>
            <person name="Higgins S."/>
            <person name="Loffler F."/>
        </authorList>
    </citation>
    <scope>NUCLEOTIDE SEQUENCE</scope>
</reference>
<protein>
    <submittedName>
        <fullName evidence="1">IS1634 family transposase ISMma20</fullName>
    </submittedName>
</protein>
<dbReference type="EMBL" id="VSSQ01030857">
    <property type="protein sequence ID" value="MPM81540.1"/>
    <property type="molecule type" value="Genomic_DNA"/>
</dbReference>
<accession>A0A645CWK4</accession>
<dbReference type="PANTHER" id="PTHR34614:SF2">
    <property type="entry name" value="TRANSPOSASE IS4-LIKE DOMAIN-CONTAINING PROTEIN"/>
    <property type="match status" value="1"/>
</dbReference>
<dbReference type="PANTHER" id="PTHR34614">
    <property type="match status" value="1"/>
</dbReference>
<name>A0A645CWK4_9ZZZZ</name>
<organism evidence="1">
    <name type="scientific">bioreactor metagenome</name>
    <dbReference type="NCBI Taxonomy" id="1076179"/>
    <lineage>
        <taxon>unclassified sequences</taxon>
        <taxon>metagenomes</taxon>
        <taxon>ecological metagenomes</taxon>
    </lineage>
</organism>
<gene>
    <name evidence="1" type="ORF">SDC9_128594</name>
</gene>
<comment type="caution">
    <text evidence="1">The sequence shown here is derived from an EMBL/GenBank/DDBJ whole genome shotgun (WGS) entry which is preliminary data.</text>
</comment>
<proteinExistence type="predicted"/>
<sequence length="140" mass="16048">MFIRNTLSNGREGFFKLESSAELTECDVFNIYRKRDTVEKLMDSLKNHIDMGPLRVWSDDSVKGILTICFLAQMIVSMIRYEREELSRLSTKTIIRSLEKLTVTVIPGAGKRKERIFSNFEPVNSLILGVKPPPDRVPRG</sequence>
<dbReference type="AlphaFoldDB" id="A0A645CWK4"/>